<feature type="compositionally biased region" description="Polar residues" evidence="1">
    <location>
        <begin position="35"/>
        <end position="51"/>
    </location>
</feature>
<dbReference type="EMBL" id="HBFQ01042159">
    <property type="protein sequence ID" value="CAD8855459.1"/>
    <property type="molecule type" value="Transcribed_RNA"/>
</dbReference>
<feature type="compositionally biased region" description="Basic and acidic residues" evidence="1">
    <location>
        <begin position="52"/>
        <end position="63"/>
    </location>
</feature>
<feature type="region of interest" description="Disordered" evidence="1">
    <location>
        <begin position="121"/>
        <end position="147"/>
    </location>
</feature>
<feature type="region of interest" description="Disordered" evidence="1">
    <location>
        <begin position="1"/>
        <end position="105"/>
    </location>
</feature>
<sequence>MRANAVSPAGSRPRATSPRAELEFGRGPRRGSGAVQRSLTPTPALAVSSQPRDGRERHYERRCSPRSPRGPRVGSPLTSREGRPSADPPRPRVRCSRTEGHRQTNRLQDLIVAAERDLYERSGKSPNVEDAERQRIDVPPATSSRSSVREIVNVANRPVRSVPSVPIDTATSSGAKEIDLLDEHARIVPAVIVEAPRSDAKESDHVSNHSVRVLPPVATESEERQRPYGLELPQLHEERSLDCTFDITILVPASEEGQSFATDTLAAFGEVSPSEKQLVVPYGGNRTALVNIRQLGPVQALDFVRSRAHSVQTNFSETLPEPSEKRSRSSAVVYAVHATNSMDDAERLVGPVCSVEAYYVTAVSDHRPCRFLAVLQDEAEVDTAFGAPGSFGDEVVRQLRSRGVGRLPCIAVTKGRLASHRHFLTRIVNCMATNFCHSARKGDFRDLAEVGTVTPDTNFSRSRASSPWSVGSLLNR</sequence>
<evidence type="ECO:0000313" key="2">
    <source>
        <dbReference type="EMBL" id="CAD8855459.1"/>
    </source>
</evidence>
<organism evidence="2">
    <name type="scientific">Noctiluca scintillans</name>
    <name type="common">Sea sparkle</name>
    <name type="synonym">Red tide dinoflagellate</name>
    <dbReference type="NCBI Taxonomy" id="2966"/>
    <lineage>
        <taxon>Eukaryota</taxon>
        <taxon>Sar</taxon>
        <taxon>Alveolata</taxon>
        <taxon>Dinophyceae</taxon>
        <taxon>Noctilucales</taxon>
        <taxon>Noctilucaceae</taxon>
        <taxon>Noctiluca</taxon>
    </lineage>
</organism>
<feature type="region of interest" description="Disordered" evidence="1">
    <location>
        <begin position="456"/>
        <end position="476"/>
    </location>
</feature>
<gene>
    <name evidence="2" type="ORF">NSCI0253_LOCUS29811</name>
</gene>
<proteinExistence type="predicted"/>
<dbReference type="AlphaFoldDB" id="A0A7S1FBK3"/>
<accession>A0A7S1FBK3</accession>
<feature type="compositionally biased region" description="Low complexity" evidence="1">
    <location>
        <begin position="65"/>
        <end position="76"/>
    </location>
</feature>
<reference evidence="2" key="1">
    <citation type="submission" date="2021-01" db="EMBL/GenBank/DDBJ databases">
        <authorList>
            <person name="Corre E."/>
            <person name="Pelletier E."/>
            <person name="Niang G."/>
            <person name="Scheremetjew M."/>
            <person name="Finn R."/>
            <person name="Kale V."/>
            <person name="Holt S."/>
            <person name="Cochrane G."/>
            <person name="Meng A."/>
            <person name="Brown T."/>
            <person name="Cohen L."/>
        </authorList>
    </citation>
    <scope>NUCLEOTIDE SEQUENCE</scope>
</reference>
<protein>
    <submittedName>
        <fullName evidence="2">Uncharacterized protein</fullName>
    </submittedName>
</protein>
<evidence type="ECO:0000256" key="1">
    <source>
        <dbReference type="SAM" id="MobiDB-lite"/>
    </source>
</evidence>
<name>A0A7S1FBK3_NOCSC</name>